<dbReference type="PANTHER" id="PTHR38011:SF11">
    <property type="entry name" value="2,5-DIAMINO-6-RIBOSYLAMINO-4(3H)-PYRIMIDINONE 5'-PHOSPHATE REDUCTASE"/>
    <property type="match status" value="1"/>
</dbReference>
<proteinExistence type="predicted"/>
<dbReference type="InterPro" id="IPR050765">
    <property type="entry name" value="Riboflavin_Biosynth_HTPR"/>
</dbReference>
<dbReference type="EMBL" id="CP027169">
    <property type="protein sequence ID" value="AVK08402.1"/>
    <property type="molecule type" value="Genomic_DNA"/>
</dbReference>
<dbReference type="Gene3D" id="3.40.430.10">
    <property type="entry name" value="Dihydrofolate Reductase, subunit A"/>
    <property type="match status" value="1"/>
</dbReference>
<keyword evidence="2" id="KW-1185">Reference proteome</keyword>
<dbReference type="InterPro" id="IPR024072">
    <property type="entry name" value="DHFR-like_dom_sf"/>
</dbReference>
<evidence type="ECO:0000313" key="1">
    <source>
        <dbReference type="EMBL" id="AVK08402.1"/>
    </source>
</evidence>
<dbReference type="GO" id="GO:0009231">
    <property type="term" value="P:riboflavin biosynthetic process"/>
    <property type="evidence" value="ECO:0007669"/>
    <property type="project" value="InterPro"/>
</dbReference>
<evidence type="ECO:0000313" key="2">
    <source>
        <dbReference type="Proteomes" id="UP000238390"/>
    </source>
</evidence>
<protein>
    <submittedName>
        <fullName evidence="1">RibD C-terminal domain protein</fullName>
    </submittedName>
</protein>
<dbReference type="PANTHER" id="PTHR38011">
    <property type="entry name" value="DIHYDROFOLATE REDUCTASE FAMILY PROTEIN (AFU_ORTHOLOGUE AFUA_8G06820)"/>
    <property type="match status" value="1"/>
</dbReference>
<dbReference type="GeneID" id="77220023"/>
<reference evidence="1 2" key="1">
    <citation type="submission" date="2018-02" db="EMBL/GenBank/DDBJ databases">
        <title>FDA/CDC Antimicrobial Resistant Isolate Bank Genome Sequencing.</title>
        <authorList>
            <person name="Benahmed F.H."/>
            <person name="Lutgring J.D."/>
            <person name="Yoo B."/>
            <person name="Machado M."/>
            <person name="Brown A."/>
            <person name="McAllister G."/>
            <person name="Perry A."/>
            <person name="Halpin A.L."/>
            <person name="Vavikolanu K."/>
            <person name="Ott S."/>
            <person name="Zhao X."/>
            <person name="Tallon L.J."/>
            <person name="Sadzewicz L."/>
            <person name="Aluvathingal J."/>
            <person name="Nadendla S."/>
            <person name="Voskania-kordi A."/>
            <person name="Simonyan V."/>
            <person name="Patel J."/>
            <person name="Shawar R.M."/>
        </authorList>
    </citation>
    <scope>NUCLEOTIDE SEQUENCE [LARGE SCALE GENOMIC DNA]</scope>
    <source>
        <strain evidence="1 2">AR_0356</strain>
    </source>
</reference>
<dbReference type="Pfam" id="PF01872">
    <property type="entry name" value="RibD_C"/>
    <property type="match status" value="1"/>
</dbReference>
<dbReference type="GO" id="GO:0008703">
    <property type="term" value="F:5-amino-6-(5-phosphoribosylamino)uracil reductase activity"/>
    <property type="evidence" value="ECO:0007669"/>
    <property type="project" value="InterPro"/>
</dbReference>
<dbReference type="Proteomes" id="UP000238390">
    <property type="component" value="Chromosome"/>
</dbReference>
<dbReference type="RefSeq" id="WP_033996714.1">
    <property type="nucleotide sequence ID" value="NZ_CP020560.1"/>
</dbReference>
<sequence>MKPQLIYYVATSLDGFIARPDGSVDWLDRFAGGGSDHGYAAFYQGIDGLLMGRGSYDVVRGFGDWPYPGKPCQVLTRNPRVSGLEGVELRHATPQDGLSRLGEQGCRRVWLAGGGSLAGSCLGAGLLDEVIVSVVPQLLGAGIPLFAGGRERRLRLLEQHSYHSGIVQMRYQVITEDDQE</sequence>
<organism evidence="1 2">
    <name type="scientific">Pseudomonas paraeruginosa</name>
    <dbReference type="NCBI Taxonomy" id="2994495"/>
    <lineage>
        <taxon>Bacteria</taxon>
        <taxon>Pseudomonadati</taxon>
        <taxon>Pseudomonadota</taxon>
        <taxon>Gammaproteobacteria</taxon>
        <taxon>Pseudomonadales</taxon>
        <taxon>Pseudomonadaceae</taxon>
        <taxon>Pseudomonas</taxon>
    </lineage>
</organism>
<dbReference type="InterPro" id="IPR002734">
    <property type="entry name" value="RibDG_C"/>
</dbReference>
<dbReference type="SUPFAM" id="SSF53597">
    <property type="entry name" value="Dihydrofolate reductase-like"/>
    <property type="match status" value="1"/>
</dbReference>
<accession>A0A2R3J2J4</accession>
<dbReference type="AlphaFoldDB" id="A0A2R3J2J4"/>
<name>A0A2R3J2J4_9PSED</name>
<gene>
    <name evidence="1" type="ORF">CSB93_2828</name>
</gene>